<keyword evidence="1" id="KW-1133">Transmembrane helix</keyword>
<proteinExistence type="predicted"/>
<gene>
    <name evidence="2" type="ORF">M422DRAFT_119940</name>
</gene>
<protein>
    <submittedName>
        <fullName evidence="2">Unplaced genomic scaffold SPHSTscaffold_337, whole genome shotgun sequence</fullName>
    </submittedName>
</protein>
<feature type="transmembrane region" description="Helical" evidence="1">
    <location>
        <begin position="6"/>
        <end position="29"/>
    </location>
</feature>
<organism evidence="2 3">
    <name type="scientific">Sphaerobolus stellatus (strain SS14)</name>
    <dbReference type="NCBI Taxonomy" id="990650"/>
    <lineage>
        <taxon>Eukaryota</taxon>
        <taxon>Fungi</taxon>
        <taxon>Dikarya</taxon>
        <taxon>Basidiomycota</taxon>
        <taxon>Agaricomycotina</taxon>
        <taxon>Agaricomycetes</taxon>
        <taxon>Phallomycetidae</taxon>
        <taxon>Geastrales</taxon>
        <taxon>Sphaerobolaceae</taxon>
        <taxon>Sphaerobolus</taxon>
    </lineage>
</organism>
<dbReference type="HOGENOM" id="CLU_2067122_0_0_1"/>
<dbReference type="OrthoDB" id="2664332at2759"/>
<keyword evidence="3" id="KW-1185">Reference proteome</keyword>
<evidence type="ECO:0000313" key="3">
    <source>
        <dbReference type="Proteomes" id="UP000054279"/>
    </source>
</evidence>
<keyword evidence="1" id="KW-0812">Transmembrane</keyword>
<name>A0A0C9UJU5_SPHS4</name>
<accession>A0A0C9UJU5</accession>
<dbReference type="AlphaFoldDB" id="A0A0C9UJU5"/>
<feature type="non-terminal residue" evidence="2">
    <location>
        <position position="119"/>
    </location>
</feature>
<sequence>VCGIFSDWYCFSMILLGIICNGLSCFVIGSGKLEFSGPQPSDHSPAGDGVLRQSPQHLIILKGTENAVTKITRNSFYLHYASGDDFNDIGYISLALTTQFLLQLFLVPQGKLFGQILFL</sequence>
<dbReference type="Proteomes" id="UP000054279">
    <property type="component" value="Unassembled WGS sequence"/>
</dbReference>
<dbReference type="EMBL" id="KN837412">
    <property type="protein sequence ID" value="KIJ25515.1"/>
    <property type="molecule type" value="Genomic_DNA"/>
</dbReference>
<evidence type="ECO:0000256" key="1">
    <source>
        <dbReference type="SAM" id="Phobius"/>
    </source>
</evidence>
<keyword evidence="1" id="KW-0472">Membrane</keyword>
<evidence type="ECO:0000313" key="2">
    <source>
        <dbReference type="EMBL" id="KIJ25515.1"/>
    </source>
</evidence>
<reference evidence="2 3" key="1">
    <citation type="submission" date="2014-06" db="EMBL/GenBank/DDBJ databases">
        <title>Evolutionary Origins and Diversification of the Mycorrhizal Mutualists.</title>
        <authorList>
            <consortium name="DOE Joint Genome Institute"/>
            <consortium name="Mycorrhizal Genomics Consortium"/>
            <person name="Kohler A."/>
            <person name="Kuo A."/>
            <person name="Nagy L.G."/>
            <person name="Floudas D."/>
            <person name="Copeland A."/>
            <person name="Barry K.W."/>
            <person name="Cichocki N."/>
            <person name="Veneault-Fourrey C."/>
            <person name="LaButti K."/>
            <person name="Lindquist E.A."/>
            <person name="Lipzen A."/>
            <person name="Lundell T."/>
            <person name="Morin E."/>
            <person name="Murat C."/>
            <person name="Riley R."/>
            <person name="Ohm R."/>
            <person name="Sun H."/>
            <person name="Tunlid A."/>
            <person name="Henrissat B."/>
            <person name="Grigoriev I.V."/>
            <person name="Hibbett D.S."/>
            <person name="Martin F."/>
        </authorList>
    </citation>
    <scope>NUCLEOTIDE SEQUENCE [LARGE SCALE GENOMIC DNA]</scope>
    <source>
        <strain evidence="2 3">SS14</strain>
    </source>
</reference>
<feature type="non-terminal residue" evidence="2">
    <location>
        <position position="1"/>
    </location>
</feature>